<protein>
    <submittedName>
        <fullName evidence="2">Cupin domain-containing protein</fullName>
    </submittedName>
</protein>
<gene>
    <name evidence="2" type="ORF">ACFO0B_28390</name>
</gene>
<comment type="caution">
    <text evidence="2">The sequence shown here is derived from an EMBL/GenBank/DDBJ whole genome shotgun (WGS) entry which is preliminary data.</text>
</comment>
<name>A0ABV8E1C9_9NOCA</name>
<dbReference type="InterPro" id="IPR011051">
    <property type="entry name" value="RmlC_Cupin_sf"/>
</dbReference>
<evidence type="ECO:0000259" key="1">
    <source>
        <dbReference type="Pfam" id="PF07883"/>
    </source>
</evidence>
<evidence type="ECO:0000313" key="2">
    <source>
        <dbReference type="EMBL" id="MFC3965928.1"/>
    </source>
</evidence>
<reference evidence="3" key="1">
    <citation type="journal article" date="2019" name="Int. J. Syst. Evol. Microbiol.">
        <title>The Global Catalogue of Microorganisms (GCM) 10K type strain sequencing project: providing services to taxonomists for standard genome sequencing and annotation.</title>
        <authorList>
            <consortium name="The Broad Institute Genomics Platform"/>
            <consortium name="The Broad Institute Genome Sequencing Center for Infectious Disease"/>
            <person name="Wu L."/>
            <person name="Ma J."/>
        </authorList>
    </citation>
    <scope>NUCLEOTIDE SEQUENCE [LARGE SCALE GENOMIC DNA]</scope>
    <source>
        <strain evidence="3">CGMCC 4.7330</strain>
    </source>
</reference>
<accession>A0ABV8E1C9</accession>
<feature type="domain" description="Cupin type-2" evidence="1">
    <location>
        <begin position="36"/>
        <end position="90"/>
    </location>
</feature>
<sequence>MPVITRDQARHTVTPAGAMTTLASPTLGNAASALWRVRMAPHAAGPEHRIDVEQIWTVLDGGAEIALGTEKVTLTPGDTAVLPADVPRQITAGQWGLTAVAVAPAGARAFRAGEAQGVVPPWIA</sequence>
<dbReference type="Proteomes" id="UP001595696">
    <property type="component" value="Unassembled WGS sequence"/>
</dbReference>
<evidence type="ECO:0000313" key="3">
    <source>
        <dbReference type="Proteomes" id="UP001595696"/>
    </source>
</evidence>
<keyword evidence="3" id="KW-1185">Reference proteome</keyword>
<proteinExistence type="predicted"/>
<dbReference type="SUPFAM" id="SSF51182">
    <property type="entry name" value="RmlC-like cupins"/>
    <property type="match status" value="1"/>
</dbReference>
<dbReference type="Gene3D" id="2.60.120.10">
    <property type="entry name" value="Jelly Rolls"/>
    <property type="match status" value="1"/>
</dbReference>
<dbReference type="EMBL" id="JBHSAX010000023">
    <property type="protein sequence ID" value="MFC3965928.1"/>
    <property type="molecule type" value="Genomic_DNA"/>
</dbReference>
<dbReference type="RefSeq" id="WP_378616208.1">
    <property type="nucleotide sequence ID" value="NZ_JBHSAX010000023.1"/>
</dbReference>
<dbReference type="Pfam" id="PF07883">
    <property type="entry name" value="Cupin_2"/>
    <property type="match status" value="1"/>
</dbReference>
<organism evidence="2 3">
    <name type="scientific">Nocardia jiangsuensis</name>
    <dbReference type="NCBI Taxonomy" id="1691563"/>
    <lineage>
        <taxon>Bacteria</taxon>
        <taxon>Bacillati</taxon>
        <taxon>Actinomycetota</taxon>
        <taxon>Actinomycetes</taxon>
        <taxon>Mycobacteriales</taxon>
        <taxon>Nocardiaceae</taxon>
        <taxon>Nocardia</taxon>
    </lineage>
</organism>
<dbReference type="InterPro" id="IPR014710">
    <property type="entry name" value="RmlC-like_jellyroll"/>
</dbReference>
<dbReference type="InterPro" id="IPR013096">
    <property type="entry name" value="Cupin_2"/>
</dbReference>